<dbReference type="STRING" id="1513793.SAMN06296036_106103"/>
<name>A0A1Y6BTD7_9BACT</name>
<evidence type="ECO:0000256" key="2">
    <source>
        <dbReference type="ARBA" id="ARBA00012438"/>
    </source>
</evidence>
<dbReference type="EMBL" id="FWZT01000006">
    <property type="protein sequence ID" value="SMF17223.1"/>
    <property type="molecule type" value="Genomic_DNA"/>
</dbReference>
<dbReference type="SUPFAM" id="SSF56112">
    <property type="entry name" value="Protein kinase-like (PK-like)"/>
    <property type="match status" value="1"/>
</dbReference>
<dbReference type="Proteomes" id="UP000192907">
    <property type="component" value="Unassembled WGS sequence"/>
</dbReference>
<evidence type="ECO:0000313" key="10">
    <source>
        <dbReference type="Proteomes" id="UP000192907"/>
    </source>
</evidence>
<dbReference type="SUPFAM" id="SSF55781">
    <property type="entry name" value="GAF domain-like"/>
    <property type="match status" value="1"/>
</dbReference>
<proteinExistence type="predicted"/>
<dbReference type="InterPro" id="IPR036641">
    <property type="entry name" value="HPT_dom_sf"/>
</dbReference>
<dbReference type="Pfam" id="PF02518">
    <property type="entry name" value="HATPase_c"/>
    <property type="match status" value="1"/>
</dbReference>
<dbReference type="Pfam" id="PF00069">
    <property type="entry name" value="Pkinase"/>
    <property type="match status" value="1"/>
</dbReference>
<dbReference type="SMART" id="SM00387">
    <property type="entry name" value="HATPase_c"/>
    <property type="match status" value="1"/>
</dbReference>
<evidence type="ECO:0000256" key="1">
    <source>
        <dbReference type="ARBA" id="ARBA00000085"/>
    </source>
</evidence>
<dbReference type="PROSITE" id="PS50894">
    <property type="entry name" value="HPT"/>
    <property type="match status" value="1"/>
</dbReference>
<dbReference type="FunFam" id="3.30.565.10:FF:000016">
    <property type="entry name" value="Chemotaxis protein CheA, putative"/>
    <property type="match status" value="1"/>
</dbReference>
<evidence type="ECO:0000256" key="4">
    <source>
        <dbReference type="ARBA" id="ARBA00022679"/>
    </source>
</evidence>
<evidence type="ECO:0000313" key="9">
    <source>
        <dbReference type="EMBL" id="SMF17223.1"/>
    </source>
</evidence>
<keyword evidence="10" id="KW-1185">Reference proteome</keyword>
<keyword evidence="3 6" id="KW-0597">Phosphoprotein</keyword>
<evidence type="ECO:0000256" key="6">
    <source>
        <dbReference type="PROSITE-ProRule" id="PRU00110"/>
    </source>
</evidence>
<dbReference type="SUPFAM" id="SSF55874">
    <property type="entry name" value="ATPase domain of HSP90 chaperone/DNA topoisomerase II/histidine kinase"/>
    <property type="match status" value="1"/>
</dbReference>
<protein>
    <recommendedName>
        <fullName evidence="2">histidine kinase</fullName>
        <ecNumber evidence="2">2.7.13.3</ecNumber>
    </recommendedName>
</protein>
<evidence type="ECO:0000259" key="8">
    <source>
        <dbReference type="PROSITE" id="PS50894"/>
    </source>
</evidence>
<dbReference type="Gene3D" id="1.10.510.10">
    <property type="entry name" value="Transferase(Phosphotransferase) domain 1"/>
    <property type="match status" value="1"/>
</dbReference>
<dbReference type="InterPro" id="IPR041664">
    <property type="entry name" value="AAA_16"/>
</dbReference>
<dbReference type="Pfam" id="PF01627">
    <property type="entry name" value="Hpt"/>
    <property type="match status" value="1"/>
</dbReference>
<sequence>MDTQILGFELKEKIYSSNRTKVYRAIRESDQLPVILKVPVSETPTLQEYSHYQNEIKMLSHLDLKGVIKIISLEVYKKTFAIVEKDIGGESLEGILGDKPLDVSRFLMVAIKVAEGLGNLHENGIIHKDINPSNIIFNEETGELEITDFGISTMLSRETQEIKNPEFLEGTIAYMSPEQTGRVNRAIDYRTDFYSLGASYYEILTGQAPFVKKSARELVSLHISERPKNPVEILPTVPPVIGKIILKLLEKNPDDRYQSTTGLKFDLTRCLEEYAQSGIISDFSIGTKDISSKFTISQKLYGRDKEIETLLKGYDRVCNGFSAVILVAGHSGIGKSVLVKEIYKSVSESNGYFISGKFDQFRHDIPYASLSQAFKDLVLQLLSEHQDLLDTWKQKIAHALGRNAQVIVDILPELELIIGKQQPVPELAPAENQNRLNIVFNKFVRVFAKEEHPLVIFLDDLQWSDLPTLDLILNLMTNHENHHILIVGTYRSNEVSISHPLMIKIDSMINLGASVRTIDLAELSKTDVRQLVSDTLHTDGEEIDRLADLLMTKTHGNPFFITQLFKSLYQDHLISFDFTSGRWVWNFEEIAKVDITENVVQLMTDEIKKLGPNSQAVLKIAACIGNTFEIEDLSSIYGKPKTDSIMDLWEPLKDGLIILGGGYYRFLHDRVHQAVYELVGDKCFEIHLMIARLKSKEFRNTQCEDLLFDIVSHYNKAIELIKTSDEKKVVANFNIMAGIKAKHSGAYQPAVSYLEYAAKLLPADIWQNDYSLGFSQGSEHLECSYLSGNFEEGESLFFQLIEQASSDLDKAKLASLRLQAYTQLAKYEECIDIGIGILNELGMKLKKNPSPIPVLQELLNVKIILAGKKASDLLELPEMTNPTKKMILKIMIQMCPGAYLSTQENMLPLLILKSVALSARHGNIAETTYAYSGYGLILAGVLKSYQEAYEFGNMALTLNEKLRDISYLSSTCMVYASFTVHWVKHLRELLPIFDRGYEAGIESGDLAYAGYCLNRKSWAMLCKGDSLAEVLEITHKQVDFMEKSQDTNFLDDGVIKIQFCKALMGKTSDLTSLSDEGFDETDIERFTTLVNCDFHILKGLLFFLFGTPDRGIDHSGQAGSQSDAMIALDVVSLHNFLHGLLAAQMYDSCDSSLEKMKYRWILNSSIKKISGYSKACSENQKHRLSILQAEKARISHQFRVAETLYEQAIDEALEQGFIHNAAISCELAGKYYKVSGRKRISAIFIKESQYLYGKWGATAKVEHLNQTYSDILSHSPTTLSNTAMPSLKDTNAIEASSIDMSTIVDASRALSQEFVLHNLIRKVMKIVQENAGAEKAMLLLSGSDNKELFVEAKYQNNEDLKILDSQPLDQSKDLAQAIVQYVARCRETLILSNATKEGRFVNDSYLQEHQTKSVFCIPIVNQGNLIGILYLENNLMADAFTDSRVETLSLICSQIAISIENTRLYNDLEERIKARTEEVLEKSRDIRSILENIDQGILTFGRDLMINNEYSKYLESIFPGSEIVSRNVLDLLFKDSTVSDDIISQTKSAIKGTIGSDLFAFDINSHILPRKIIKNVNDITEILELDWRPITNKHDCIEKIMLVIRDITEIQVLKEKAKDQSEELEIIGQILNLKAERFDSFCENSSRIVDECRSDVISKSTPDHQLVESVLRSIHTIKGNARMLNLSHISETIHVVEEHYQSSKKKALSMLLSDLELVDNWIQNYRRIAKEKIAVFRKEAPGDQLAALIDEEVRKLSASFNSIESKAQAFERISSLRQEQLGQSFKSKLIDMISSLPDIAKELAKEPPSVNLDIDENIMLDSQSQNLLADVMMHCFRNSLDHGIETKDERRAQGKCPQGSIEIKVSNKSDCIEITFQDDGRGLHLGQLRKTGERVGLNASDLADEDIAALIFRSGISTAKQITNISGRGVGLDAVKHFLVSNHGDINICFTDDEVASGFRSFKFVIHLPKTFGKKISLPSTA</sequence>
<dbReference type="OrthoDB" id="5290456at2"/>
<dbReference type="CDD" id="cd14014">
    <property type="entry name" value="STKc_PknB_like"/>
    <property type="match status" value="1"/>
</dbReference>
<keyword evidence="5" id="KW-0418">Kinase</keyword>
<dbReference type="InterPro" id="IPR027417">
    <property type="entry name" value="P-loop_NTPase"/>
</dbReference>
<dbReference type="InterPro" id="IPR053159">
    <property type="entry name" value="Hybrid_Histidine_Kinase"/>
</dbReference>
<dbReference type="Gene3D" id="3.40.50.300">
    <property type="entry name" value="P-loop containing nucleotide triphosphate hydrolases"/>
    <property type="match status" value="1"/>
</dbReference>
<dbReference type="Gene3D" id="3.30.565.10">
    <property type="entry name" value="Histidine kinase-like ATPase, C-terminal domain"/>
    <property type="match status" value="1"/>
</dbReference>
<dbReference type="InterPro" id="IPR011009">
    <property type="entry name" value="Kinase-like_dom_sf"/>
</dbReference>
<dbReference type="Gene3D" id="1.20.120.160">
    <property type="entry name" value="HPT domain"/>
    <property type="match status" value="1"/>
</dbReference>
<evidence type="ECO:0000256" key="3">
    <source>
        <dbReference type="ARBA" id="ARBA00022553"/>
    </source>
</evidence>
<evidence type="ECO:0000259" key="7">
    <source>
        <dbReference type="PROSITE" id="PS50011"/>
    </source>
</evidence>
<dbReference type="GO" id="GO:0004673">
    <property type="term" value="F:protein histidine kinase activity"/>
    <property type="evidence" value="ECO:0007669"/>
    <property type="project" value="UniProtKB-EC"/>
</dbReference>
<feature type="domain" description="HPt" evidence="8">
    <location>
        <begin position="1630"/>
        <end position="1735"/>
    </location>
</feature>
<feature type="modified residue" description="Phosphohistidine" evidence="6">
    <location>
        <position position="1675"/>
    </location>
</feature>
<accession>A0A1Y6BTD7</accession>
<keyword evidence="4" id="KW-0808">Transferase</keyword>
<dbReference type="GO" id="GO:0000160">
    <property type="term" value="P:phosphorelay signal transduction system"/>
    <property type="evidence" value="ECO:0007669"/>
    <property type="project" value="InterPro"/>
</dbReference>
<reference evidence="10" key="1">
    <citation type="submission" date="2017-04" db="EMBL/GenBank/DDBJ databases">
        <authorList>
            <person name="Varghese N."/>
            <person name="Submissions S."/>
        </authorList>
    </citation>
    <scope>NUCLEOTIDE SEQUENCE [LARGE SCALE GENOMIC DNA]</scope>
    <source>
        <strain evidence="10">RKEM611</strain>
    </source>
</reference>
<dbReference type="CDD" id="cd00088">
    <property type="entry name" value="HPT"/>
    <property type="match status" value="1"/>
</dbReference>
<dbReference type="Gene3D" id="3.30.450.40">
    <property type="match status" value="1"/>
</dbReference>
<dbReference type="Pfam" id="PF13191">
    <property type="entry name" value="AAA_16"/>
    <property type="match status" value="1"/>
</dbReference>
<dbReference type="InterPro" id="IPR003594">
    <property type="entry name" value="HATPase_dom"/>
</dbReference>
<dbReference type="SUPFAM" id="SSF47226">
    <property type="entry name" value="Histidine-containing phosphotransfer domain, HPT domain"/>
    <property type="match status" value="1"/>
</dbReference>
<dbReference type="EC" id="2.7.13.3" evidence="2"/>
<dbReference type="InterPro" id="IPR003018">
    <property type="entry name" value="GAF"/>
</dbReference>
<dbReference type="InterPro" id="IPR000719">
    <property type="entry name" value="Prot_kinase_dom"/>
</dbReference>
<dbReference type="InterPro" id="IPR036890">
    <property type="entry name" value="HATPase_C_sf"/>
</dbReference>
<dbReference type="SMART" id="SM00065">
    <property type="entry name" value="GAF"/>
    <property type="match status" value="1"/>
</dbReference>
<comment type="catalytic activity">
    <reaction evidence="1">
        <text>ATP + protein L-histidine = ADP + protein N-phospho-L-histidine.</text>
        <dbReference type="EC" id="2.7.13.3"/>
    </reaction>
</comment>
<dbReference type="RefSeq" id="WP_132317939.1">
    <property type="nucleotide sequence ID" value="NZ_FWZT01000006.1"/>
</dbReference>
<dbReference type="Gene3D" id="3.30.450.20">
    <property type="entry name" value="PAS domain"/>
    <property type="match status" value="1"/>
</dbReference>
<dbReference type="Pfam" id="PF01590">
    <property type="entry name" value="GAF"/>
    <property type="match status" value="1"/>
</dbReference>
<dbReference type="PANTHER" id="PTHR43642">
    <property type="entry name" value="HYBRID SIGNAL TRANSDUCTION HISTIDINE KINASE G"/>
    <property type="match status" value="1"/>
</dbReference>
<dbReference type="PROSITE" id="PS50011">
    <property type="entry name" value="PROTEIN_KINASE_DOM"/>
    <property type="match status" value="1"/>
</dbReference>
<gene>
    <name evidence="9" type="ORF">SAMN06296036_106103</name>
</gene>
<dbReference type="SUPFAM" id="SSF52540">
    <property type="entry name" value="P-loop containing nucleoside triphosphate hydrolases"/>
    <property type="match status" value="1"/>
</dbReference>
<dbReference type="InterPro" id="IPR008207">
    <property type="entry name" value="Sig_transdc_His_kin_Hpt_dom"/>
</dbReference>
<dbReference type="PANTHER" id="PTHR43642:SF1">
    <property type="entry name" value="HYBRID SIGNAL TRANSDUCTION HISTIDINE KINASE G"/>
    <property type="match status" value="1"/>
</dbReference>
<organism evidence="9 10">
    <name type="scientific">Pseudobacteriovorax antillogorgiicola</name>
    <dbReference type="NCBI Taxonomy" id="1513793"/>
    <lineage>
        <taxon>Bacteria</taxon>
        <taxon>Pseudomonadati</taxon>
        <taxon>Bdellovibrionota</taxon>
        <taxon>Oligoflexia</taxon>
        <taxon>Oligoflexales</taxon>
        <taxon>Pseudobacteriovoracaceae</taxon>
        <taxon>Pseudobacteriovorax</taxon>
    </lineage>
</organism>
<evidence type="ECO:0000256" key="5">
    <source>
        <dbReference type="ARBA" id="ARBA00022777"/>
    </source>
</evidence>
<dbReference type="GO" id="GO:0005524">
    <property type="term" value="F:ATP binding"/>
    <property type="evidence" value="ECO:0007669"/>
    <property type="project" value="InterPro"/>
</dbReference>
<feature type="domain" description="Protein kinase" evidence="7">
    <location>
        <begin position="8"/>
        <end position="275"/>
    </location>
</feature>
<dbReference type="InterPro" id="IPR029016">
    <property type="entry name" value="GAF-like_dom_sf"/>
</dbReference>